<accession>A0A653CV97</accession>
<dbReference type="AlphaFoldDB" id="A0A653CV97"/>
<reference evidence="1 2" key="1">
    <citation type="submission" date="2019-01" db="EMBL/GenBank/DDBJ databases">
        <authorList>
            <person name="Sayadi A."/>
        </authorList>
    </citation>
    <scope>NUCLEOTIDE SEQUENCE [LARGE SCALE GENOMIC DNA]</scope>
</reference>
<dbReference type="Proteomes" id="UP000410492">
    <property type="component" value="Unassembled WGS sequence"/>
</dbReference>
<name>A0A653CV97_CALMS</name>
<protein>
    <submittedName>
        <fullName evidence="1">Uncharacterized protein</fullName>
    </submittedName>
</protein>
<gene>
    <name evidence="1" type="ORF">CALMAC_LOCUS11730</name>
</gene>
<sequence length="117" mass="13336">MCLTILQVKSRVRDASSSKADKKIKELPRDRPFRITSAEVISGLFGESIVLHLEDGQAVYLPNRVTEVYKKNFGFFSSKKYVVIYEGEVDCGYTEPLQSFKVIEMAPRLELLCIRSI</sequence>
<dbReference type="OrthoDB" id="6784066at2759"/>
<evidence type="ECO:0000313" key="1">
    <source>
        <dbReference type="EMBL" id="VEN51187.1"/>
    </source>
</evidence>
<organism evidence="1 2">
    <name type="scientific">Callosobruchus maculatus</name>
    <name type="common">Southern cowpea weevil</name>
    <name type="synonym">Pulse bruchid</name>
    <dbReference type="NCBI Taxonomy" id="64391"/>
    <lineage>
        <taxon>Eukaryota</taxon>
        <taxon>Metazoa</taxon>
        <taxon>Ecdysozoa</taxon>
        <taxon>Arthropoda</taxon>
        <taxon>Hexapoda</taxon>
        <taxon>Insecta</taxon>
        <taxon>Pterygota</taxon>
        <taxon>Neoptera</taxon>
        <taxon>Endopterygota</taxon>
        <taxon>Coleoptera</taxon>
        <taxon>Polyphaga</taxon>
        <taxon>Cucujiformia</taxon>
        <taxon>Chrysomeloidea</taxon>
        <taxon>Chrysomelidae</taxon>
        <taxon>Bruchinae</taxon>
        <taxon>Bruchini</taxon>
        <taxon>Callosobruchus</taxon>
    </lineage>
</organism>
<evidence type="ECO:0000313" key="2">
    <source>
        <dbReference type="Proteomes" id="UP000410492"/>
    </source>
</evidence>
<keyword evidence="2" id="KW-1185">Reference proteome</keyword>
<proteinExistence type="predicted"/>
<dbReference type="EMBL" id="CAACVG010008828">
    <property type="protein sequence ID" value="VEN51187.1"/>
    <property type="molecule type" value="Genomic_DNA"/>
</dbReference>